<comment type="caution">
    <text evidence="1">The sequence shown here is derived from an EMBL/GenBank/DDBJ whole genome shotgun (WGS) entry which is preliminary data.</text>
</comment>
<dbReference type="AlphaFoldDB" id="A0A6A2WBW3"/>
<proteinExistence type="predicted"/>
<keyword evidence="2" id="KW-1185">Reference proteome</keyword>
<gene>
    <name evidence="1" type="ORF">DSM100238_1821</name>
</gene>
<dbReference type="EMBL" id="WBSO01000026">
    <property type="protein sequence ID" value="KAB8291972.1"/>
    <property type="molecule type" value="Genomic_DNA"/>
</dbReference>
<evidence type="ECO:0000313" key="1">
    <source>
        <dbReference type="EMBL" id="KAB8291972.1"/>
    </source>
</evidence>
<protein>
    <submittedName>
        <fullName evidence="1">Uncharacterized protein</fullName>
    </submittedName>
</protein>
<sequence>MFAFIIADEYMPIEYYYVFDIKLSRSKALEWRSRFMYVDVKNVISKASKKIDFQKQYRSLFDALHHIPDVDFIFVYDSDSTSVYDDCFHYSFYHHVDVYNSDGSVVKENKDSRFFNKALAFHHAFPNVDFARACGFVVMYPNKSISNWDLLNHSLSELDSILYANLGLIDNKRY</sequence>
<organism evidence="1 2">
    <name type="scientific">Bifidobacterium apri</name>
    <dbReference type="NCBI Taxonomy" id="1769423"/>
    <lineage>
        <taxon>Bacteria</taxon>
        <taxon>Bacillati</taxon>
        <taxon>Actinomycetota</taxon>
        <taxon>Actinomycetes</taxon>
        <taxon>Bifidobacteriales</taxon>
        <taxon>Bifidobacteriaceae</taxon>
        <taxon>Bifidobacterium</taxon>
    </lineage>
</organism>
<dbReference type="Proteomes" id="UP000440041">
    <property type="component" value="Unassembled WGS sequence"/>
</dbReference>
<accession>A0A6A2WBW3</accession>
<name>A0A6A2WBW3_9BIFI</name>
<evidence type="ECO:0000313" key="2">
    <source>
        <dbReference type="Proteomes" id="UP000440041"/>
    </source>
</evidence>
<reference evidence="1 2" key="1">
    <citation type="submission" date="2019-09" db="EMBL/GenBank/DDBJ databases">
        <title>Characterization of the phylogenetic diversity of two novel species belonging to the genus Bifidobacterium: Bifidobacterium cebidarum sp. nov. and Bifidobacterium leontopitheci sp. nov.</title>
        <authorList>
            <person name="Lugli G.A."/>
            <person name="Duranti S."/>
            <person name="Milani C."/>
            <person name="Turroni F."/>
            <person name="Ventura M."/>
        </authorList>
    </citation>
    <scope>NUCLEOTIDE SEQUENCE [LARGE SCALE GENOMIC DNA]</scope>
    <source>
        <strain evidence="1 2">DSM 100238</strain>
    </source>
</reference>